<dbReference type="PANTHER" id="PTHR39165">
    <property type="entry name" value="IG HYPOTHETICAL 17883"/>
    <property type="match status" value="1"/>
</dbReference>
<feature type="transmembrane region" description="Helical" evidence="1">
    <location>
        <begin position="51"/>
        <end position="73"/>
    </location>
</feature>
<dbReference type="InterPro" id="IPR007403">
    <property type="entry name" value="DUF456"/>
</dbReference>
<sequence>MTIAIWIGIVLLFVTSFVGLIFPIIPSVLVLWGGFLLYYFGISNDELSIVFWLAMGLFTALIFVADMLANNYFVKKYGGSKWGEWVAAIAVIVGSFIMPPFGILIVPFVAVLITELIILKDVKKAFTVGYATFVGFLSGTLAKVLIQAIMIGWFIVEVIL</sequence>
<protein>
    <submittedName>
        <fullName evidence="2">DUF456 domain-containing protein</fullName>
    </submittedName>
</protein>
<feature type="transmembrane region" description="Helical" evidence="1">
    <location>
        <begin position="130"/>
        <end position="156"/>
    </location>
</feature>
<evidence type="ECO:0000313" key="3">
    <source>
        <dbReference type="Proteomes" id="UP001387364"/>
    </source>
</evidence>
<organism evidence="2 3">
    <name type="scientific">Bacillus kandeliae</name>
    <dbReference type="NCBI Taxonomy" id="3129297"/>
    <lineage>
        <taxon>Bacteria</taxon>
        <taxon>Bacillati</taxon>
        <taxon>Bacillota</taxon>
        <taxon>Bacilli</taxon>
        <taxon>Bacillales</taxon>
        <taxon>Bacillaceae</taxon>
        <taxon>Bacillus</taxon>
    </lineage>
</organism>
<feature type="transmembrane region" description="Helical" evidence="1">
    <location>
        <begin position="85"/>
        <end position="118"/>
    </location>
</feature>
<evidence type="ECO:0000256" key="1">
    <source>
        <dbReference type="SAM" id="Phobius"/>
    </source>
</evidence>
<dbReference type="Pfam" id="PF04306">
    <property type="entry name" value="DUF456"/>
    <property type="match status" value="1"/>
</dbReference>
<dbReference type="PANTHER" id="PTHR39165:SF1">
    <property type="entry name" value="DUF456 DOMAIN-CONTAINING PROTEIN"/>
    <property type="match status" value="1"/>
</dbReference>
<dbReference type="Proteomes" id="UP001387364">
    <property type="component" value="Chromosome"/>
</dbReference>
<keyword evidence="1" id="KW-0812">Transmembrane</keyword>
<accession>A0ABZ2NAT4</accession>
<feature type="transmembrane region" description="Helical" evidence="1">
    <location>
        <begin position="6"/>
        <end position="39"/>
    </location>
</feature>
<dbReference type="RefSeq" id="WP_338754429.1">
    <property type="nucleotide sequence ID" value="NZ_CP147404.1"/>
</dbReference>
<keyword evidence="1" id="KW-1133">Transmembrane helix</keyword>
<dbReference type="EMBL" id="CP147404">
    <property type="protein sequence ID" value="WXB94639.1"/>
    <property type="molecule type" value="Genomic_DNA"/>
</dbReference>
<evidence type="ECO:0000313" key="2">
    <source>
        <dbReference type="EMBL" id="WXB94639.1"/>
    </source>
</evidence>
<keyword evidence="3" id="KW-1185">Reference proteome</keyword>
<proteinExistence type="predicted"/>
<gene>
    <name evidence="2" type="ORF">WDJ61_08455</name>
</gene>
<name>A0ABZ2NAT4_9BACI</name>
<keyword evidence="1" id="KW-0472">Membrane</keyword>
<reference evidence="2 3" key="1">
    <citation type="submission" date="2024-02" db="EMBL/GenBank/DDBJ databases">
        <title>Seven novel Bacillus-like species.</title>
        <authorList>
            <person name="Liu G."/>
        </authorList>
    </citation>
    <scope>NUCLEOTIDE SEQUENCE [LARGE SCALE GENOMIC DNA]</scope>
    <source>
        <strain evidence="2 3">FJAT-52991</strain>
    </source>
</reference>